<dbReference type="EMBL" id="OW152828">
    <property type="protein sequence ID" value="CAH2044622.1"/>
    <property type="molecule type" value="Genomic_DNA"/>
</dbReference>
<dbReference type="Proteomes" id="UP000837857">
    <property type="component" value="Chromosome 16"/>
</dbReference>
<keyword evidence="3" id="KW-1185">Reference proteome</keyword>
<feature type="non-terminal residue" evidence="2">
    <location>
        <position position="121"/>
    </location>
</feature>
<feature type="region of interest" description="Disordered" evidence="1">
    <location>
        <begin position="64"/>
        <end position="121"/>
    </location>
</feature>
<evidence type="ECO:0000313" key="2">
    <source>
        <dbReference type="EMBL" id="CAH2044622.1"/>
    </source>
</evidence>
<protein>
    <submittedName>
        <fullName evidence="2">Uncharacterized protein</fullName>
    </submittedName>
</protein>
<gene>
    <name evidence="2" type="ORF">IPOD504_LOCUS4707</name>
</gene>
<organism evidence="2 3">
    <name type="scientific">Iphiclides podalirius</name>
    <name type="common">scarce swallowtail</name>
    <dbReference type="NCBI Taxonomy" id="110791"/>
    <lineage>
        <taxon>Eukaryota</taxon>
        <taxon>Metazoa</taxon>
        <taxon>Ecdysozoa</taxon>
        <taxon>Arthropoda</taxon>
        <taxon>Hexapoda</taxon>
        <taxon>Insecta</taxon>
        <taxon>Pterygota</taxon>
        <taxon>Neoptera</taxon>
        <taxon>Endopterygota</taxon>
        <taxon>Lepidoptera</taxon>
        <taxon>Glossata</taxon>
        <taxon>Ditrysia</taxon>
        <taxon>Papilionoidea</taxon>
        <taxon>Papilionidae</taxon>
        <taxon>Papilioninae</taxon>
        <taxon>Iphiclides</taxon>
    </lineage>
</organism>
<name>A0ABN8HZC2_9NEOP</name>
<evidence type="ECO:0000256" key="1">
    <source>
        <dbReference type="SAM" id="MobiDB-lite"/>
    </source>
</evidence>
<feature type="compositionally biased region" description="Pro residues" evidence="1">
    <location>
        <begin position="95"/>
        <end position="105"/>
    </location>
</feature>
<feature type="compositionally biased region" description="Low complexity" evidence="1">
    <location>
        <begin position="73"/>
        <end position="83"/>
    </location>
</feature>
<proteinExistence type="predicted"/>
<accession>A0ABN8HZC2</accession>
<evidence type="ECO:0000313" key="3">
    <source>
        <dbReference type="Proteomes" id="UP000837857"/>
    </source>
</evidence>
<sequence length="121" mass="12727">MVRSRVGTSSRGCHAGSTKPSVQCSVRAGVELRGARCALGGAAQQAGTPQQQATAIAASARILLPSRPPPPAAGARLRSPPARRAARPRNFLHPTAPPSRRPSPATPRYDVEYDLLSLQRT</sequence>
<reference evidence="2" key="1">
    <citation type="submission" date="2022-03" db="EMBL/GenBank/DDBJ databases">
        <authorList>
            <person name="Martin H S."/>
        </authorList>
    </citation>
    <scope>NUCLEOTIDE SEQUENCE</scope>
</reference>
<feature type="region of interest" description="Disordered" evidence="1">
    <location>
        <begin position="1"/>
        <end position="22"/>
    </location>
</feature>
<feature type="compositionally biased region" description="Polar residues" evidence="1">
    <location>
        <begin position="1"/>
        <end position="11"/>
    </location>
</feature>